<feature type="transmembrane region" description="Helical" evidence="6">
    <location>
        <begin position="199"/>
        <end position="222"/>
    </location>
</feature>
<dbReference type="EMBL" id="FOXR01000002">
    <property type="protein sequence ID" value="SFP67322.1"/>
    <property type="molecule type" value="Genomic_DNA"/>
</dbReference>
<feature type="transmembrane region" description="Helical" evidence="6">
    <location>
        <begin position="298"/>
        <end position="323"/>
    </location>
</feature>
<dbReference type="PANTHER" id="PTHR30294">
    <property type="entry name" value="MEMBRANE COMPONENT OF ABC TRANSPORTER YHHJ-RELATED"/>
    <property type="match status" value="1"/>
</dbReference>
<dbReference type="InterPro" id="IPR013525">
    <property type="entry name" value="ABC2_TM"/>
</dbReference>
<organism evidence="8 9">
    <name type="scientific">Caldicoprobacter faecalis</name>
    <dbReference type="NCBI Taxonomy" id="937334"/>
    <lineage>
        <taxon>Bacteria</taxon>
        <taxon>Bacillati</taxon>
        <taxon>Bacillota</taxon>
        <taxon>Clostridia</taxon>
        <taxon>Caldicoprobacterales</taxon>
        <taxon>Caldicoprobacteraceae</taxon>
        <taxon>Caldicoprobacter</taxon>
    </lineage>
</organism>
<evidence type="ECO:0000256" key="5">
    <source>
        <dbReference type="ARBA" id="ARBA00023136"/>
    </source>
</evidence>
<name>A0A1I5S9D3_9FIRM</name>
<dbReference type="STRING" id="937334.SAMN05444406_10245"/>
<evidence type="ECO:0000256" key="2">
    <source>
        <dbReference type="ARBA" id="ARBA00022475"/>
    </source>
</evidence>
<feature type="domain" description="ABC-2 type transporter transmembrane" evidence="7">
    <location>
        <begin position="20"/>
        <end position="403"/>
    </location>
</feature>
<evidence type="ECO:0000256" key="6">
    <source>
        <dbReference type="SAM" id="Phobius"/>
    </source>
</evidence>
<feature type="transmembrane region" description="Helical" evidence="6">
    <location>
        <begin position="385"/>
        <end position="409"/>
    </location>
</feature>
<feature type="transmembrane region" description="Helical" evidence="6">
    <location>
        <begin position="15"/>
        <end position="34"/>
    </location>
</feature>
<dbReference type="Gene3D" id="3.40.1710.10">
    <property type="entry name" value="abc type-2 transporter like domain"/>
    <property type="match status" value="1"/>
</dbReference>
<feature type="transmembrane region" description="Helical" evidence="6">
    <location>
        <begin position="329"/>
        <end position="349"/>
    </location>
</feature>
<sequence>MRKFTNLLKKEVKELITFQLIVSLLFTIGLFYFIGNIVQSEVQKAGEKRDIHVFNLDDSQESKALLDGLSYAGFKINLLEGKDKAEAIEYAKNSNINLLIVIPEGFSEAASKFQFKEIEAYSFIRSFSMTSSANAAIVDQVISEINKLLSNNFLKTNFPDFNPEDIKNPIKSRDFVVIKDIMAEGSAAEVSNIVYSQSIFIPVILMMIIVFSSQMVLSAMAMEKQDKTLETLLTVPISRNQIVIAKMAASALVGLISAGIYMLGFRYYMGGFMGNIHESGQLNELMQKLGLQFTSCDYVVLGISIFLAILCALGLTIILGVMVEDLKSAQTMILPLIFLVMIPYIISLFSDINSLSLPVKVLIMLIPFSHPFIASQNILLGNYAVVFYGILYMLVVFIILIFICGRIFSTDRVLTMKLRFGRKER</sequence>
<keyword evidence="2" id="KW-1003">Cell membrane</keyword>
<dbReference type="Proteomes" id="UP000198577">
    <property type="component" value="Unassembled WGS sequence"/>
</dbReference>
<dbReference type="RefSeq" id="WP_025746919.1">
    <property type="nucleotide sequence ID" value="NZ_FOXR01000002.1"/>
</dbReference>
<proteinExistence type="predicted"/>
<dbReference type="GO" id="GO:0005886">
    <property type="term" value="C:plasma membrane"/>
    <property type="evidence" value="ECO:0007669"/>
    <property type="project" value="UniProtKB-SubCell"/>
</dbReference>
<dbReference type="OrthoDB" id="1816055at2"/>
<dbReference type="GO" id="GO:0140359">
    <property type="term" value="F:ABC-type transporter activity"/>
    <property type="evidence" value="ECO:0007669"/>
    <property type="project" value="InterPro"/>
</dbReference>
<evidence type="ECO:0000256" key="4">
    <source>
        <dbReference type="ARBA" id="ARBA00022989"/>
    </source>
</evidence>
<feature type="transmembrane region" description="Helical" evidence="6">
    <location>
        <begin position="242"/>
        <end position="263"/>
    </location>
</feature>
<evidence type="ECO:0000256" key="3">
    <source>
        <dbReference type="ARBA" id="ARBA00022692"/>
    </source>
</evidence>
<comment type="subcellular location">
    <subcellularLocation>
        <location evidence="1">Cell membrane</location>
        <topology evidence="1">Multi-pass membrane protein</topology>
    </subcellularLocation>
</comment>
<evidence type="ECO:0000313" key="8">
    <source>
        <dbReference type="EMBL" id="SFP67322.1"/>
    </source>
</evidence>
<keyword evidence="9" id="KW-1185">Reference proteome</keyword>
<dbReference type="PANTHER" id="PTHR30294:SF29">
    <property type="entry name" value="MULTIDRUG ABC TRANSPORTER PERMEASE YBHS-RELATED"/>
    <property type="match status" value="1"/>
</dbReference>
<evidence type="ECO:0000313" key="9">
    <source>
        <dbReference type="Proteomes" id="UP000198577"/>
    </source>
</evidence>
<dbReference type="AlphaFoldDB" id="A0A1I5S9D3"/>
<protein>
    <submittedName>
        <fullName evidence="8">ABC-2 type transport system permease protein</fullName>
    </submittedName>
</protein>
<gene>
    <name evidence="8" type="ORF">SAMN05444406_10245</name>
</gene>
<keyword evidence="4 6" id="KW-1133">Transmembrane helix</keyword>
<feature type="transmembrane region" description="Helical" evidence="6">
    <location>
        <begin position="361"/>
        <end position="379"/>
    </location>
</feature>
<dbReference type="InterPro" id="IPR051449">
    <property type="entry name" value="ABC-2_transporter_component"/>
</dbReference>
<evidence type="ECO:0000259" key="7">
    <source>
        <dbReference type="Pfam" id="PF12698"/>
    </source>
</evidence>
<accession>A0A1I5S9D3</accession>
<evidence type="ECO:0000256" key="1">
    <source>
        <dbReference type="ARBA" id="ARBA00004651"/>
    </source>
</evidence>
<keyword evidence="5 6" id="KW-0472">Membrane</keyword>
<dbReference type="Pfam" id="PF12698">
    <property type="entry name" value="ABC2_membrane_3"/>
    <property type="match status" value="1"/>
</dbReference>
<keyword evidence="3 6" id="KW-0812">Transmembrane</keyword>
<reference evidence="8 9" key="1">
    <citation type="submission" date="2016-10" db="EMBL/GenBank/DDBJ databases">
        <authorList>
            <person name="de Groot N.N."/>
        </authorList>
    </citation>
    <scope>NUCLEOTIDE SEQUENCE [LARGE SCALE GENOMIC DNA]</scope>
    <source>
        <strain evidence="8 9">DSM 20678</strain>
    </source>
</reference>